<evidence type="ECO:0000313" key="1">
    <source>
        <dbReference type="EMBL" id="ERN42703.1"/>
    </source>
</evidence>
<keyword evidence="2" id="KW-1185">Reference proteome</keyword>
<dbReference type="eggNOG" id="ENOG5033BUS">
    <property type="taxonomic scope" value="Bacteria"/>
</dbReference>
<protein>
    <submittedName>
        <fullName evidence="1">Uncharacterized protein</fullName>
    </submittedName>
</protein>
<dbReference type="EMBL" id="ASSJ01000008">
    <property type="protein sequence ID" value="ERN42703.1"/>
    <property type="molecule type" value="Genomic_DNA"/>
</dbReference>
<name>U5DDW8_9CHRO</name>
<proteinExistence type="predicted"/>
<gene>
    <name evidence="1" type="ORF">KR51_00005500</name>
</gene>
<dbReference type="Proteomes" id="UP000016960">
    <property type="component" value="Unassembled WGS sequence"/>
</dbReference>
<evidence type="ECO:0000313" key="2">
    <source>
        <dbReference type="Proteomes" id="UP000016960"/>
    </source>
</evidence>
<organism evidence="1 2">
    <name type="scientific">Rubidibacter lacunae KORDI 51-2</name>
    <dbReference type="NCBI Taxonomy" id="582515"/>
    <lineage>
        <taxon>Bacteria</taxon>
        <taxon>Bacillati</taxon>
        <taxon>Cyanobacteriota</taxon>
        <taxon>Cyanophyceae</taxon>
        <taxon>Oscillatoriophycideae</taxon>
        <taxon>Chroococcales</taxon>
        <taxon>Aphanothecaceae</taxon>
        <taxon>Rubidibacter</taxon>
    </lineage>
</organism>
<reference evidence="1 2" key="1">
    <citation type="submission" date="2013-05" db="EMBL/GenBank/DDBJ databases">
        <title>Draft genome sequence of Rubidibacter lacunae KORDI 51-2.</title>
        <authorList>
            <person name="Choi D.H."/>
            <person name="Noh J.H."/>
            <person name="Kwon K.-K."/>
            <person name="Lee J.-H."/>
            <person name="Ryu J.-Y."/>
        </authorList>
    </citation>
    <scope>NUCLEOTIDE SEQUENCE [LARGE SCALE GENOMIC DNA]</scope>
    <source>
        <strain evidence="1 2">KORDI 51-2</strain>
    </source>
</reference>
<accession>U5DDW8</accession>
<dbReference type="InParanoid" id="U5DDW8"/>
<dbReference type="AlphaFoldDB" id="U5DDW8"/>
<sequence>MFAASNRIDLAEASMISTIVRYTSFASENAVMSATTPSRTSGLSRTNTPAAAIEKAILKGDLRALTEIERLQYNVAICRALGLDPVTRPFDYILQDGKMSLYLNANGTAQLRALQGISTCIVGRHQDVEMCYVTCVATDRAGRSEEATAVVPLVGRDGKPLTGQAKANAMMKAETKSKRRATLALAGIPNLAGANCHSERWQSTAIDPPLDLLPDAT</sequence>
<comment type="caution">
    <text evidence="1">The sequence shown here is derived from an EMBL/GenBank/DDBJ whole genome shotgun (WGS) entry which is preliminary data.</text>
</comment>